<dbReference type="EMBL" id="CAWUPB010001197">
    <property type="protein sequence ID" value="CAK7356393.1"/>
    <property type="molecule type" value="Genomic_DNA"/>
</dbReference>
<gene>
    <name evidence="2" type="ORF">DCAF_LOCUS26664</name>
</gene>
<comment type="caution">
    <text evidence="2">The sequence shown here is derived from an EMBL/GenBank/DDBJ whole genome shotgun (WGS) entry which is preliminary data.</text>
</comment>
<feature type="region of interest" description="Disordered" evidence="1">
    <location>
        <begin position="1"/>
        <end position="37"/>
    </location>
</feature>
<proteinExistence type="predicted"/>
<reference evidence="2 3" key="1">
    <citation type="submission" date="2024-01" db="EMBL/GenBank/DDBJ databases">
        <authorList>
            <person name="Waweru B."/>
        </authorList>
    </citation>
    <scope>NUCLEOTIDE SEQUENCE [LARGE SCALE GENOMIC DNA]</scope>
</reference>
<evidence type="ECO:0000313" key="2">
    <source>
        <dbReference type="EMBL" id="CAK7356393.1"/>
    </source>
</evidence>
<feature type="compositionally biased region" description="Basic and acidic residues" evidence="1">
    <location>
        <begin position="15"/>
        <end position="27"/>
    </location>
</feature>
<accession>A0AAV1SUB7</accession>
<organism evidence="2 3">
    <name type="scientific">Dovyalis caffra</name>
    <dbReference type="NCBI Taxonomy" id="77055"/>
    <lineage>
        <taxon>Eukaryota</taxon>
        <taxon>Viridiplantae</taxon>
        <taxon>Streptophyta</taxon>
        <taxon>Embryophyta</taxon>
        <taxon>Tracheophyta</taxon>
        <taxon>Spermatophyta</taxon>
        <taxon>Magnoliopsida</taxon>
        <taxon>eudicotyledons</taxon>
        <taxon>Gunneridae</taxon>
        <taxon>Pentapetalae</taxon>
        <taxon>rosids</taxon>
        <taxon>fabids</taxon>
        <taxon>Malpighiales</taxon>
        <taxon>Salicaceae</taxon>
        <taxon>Flacourtieae</taxon>
        <taxon>Dovyalis</taxon>
    </lineage>
</organism>
<dbReference type="Proteomes" id="UP001314170">
    <property type="component" value="Unassembled WGS sequence"/>
</dbReference>
<keyword evidence="3" id="KW-1185">Reference proteome</keyword>
<protein>
    <submittedName>
        <fullName evidence="2">Uncharacterized protein</fullName>
    </submittedName>
</protein>
<name>A0AAV1SUB7_9ROSI</name>
<evidence type="ECO:0000256" key="1">
    <source>
        <dbReference type="SAM" id="MobiDB-lite"/>
    </source>
</evidence>
<sequence>MKKADTAKKSKNKKNKDPKSPKKHEVARSGPVTGLRSQAKDFIDKHVQSTKLQRCCRSIASGTMTAKRFASWEEFVSINIVFALTMKPPFCLHSPRSV</sequence>
<dbReference type="AlphaFoldDB" id="A0AAV1SUB7"/>
<evidence type="ECO:0000313" key="3">
    <source>
        <dbReference type="Proteomes" id="UP001314170"/>
    </source>
</evidence>